<dbReference type="InterPro" id="IPR000198">
    <property type="entry name" value="RhoGAP_dom"/>
</dbReference>
<dbReference type="InterPro" id="IPR008936">
    <property type="entry name" value="Rho_GTPase_activation_prot"/>
</dbReference>
<dbReference type="SUPFAM" id="SSF48350">
    <property type="entry name" value="GTPase activation domain, GAP"/>
    <property type="match status" value="1"/>
</dbReference>
<comment type="caution">
    <text evidence="6">The sequence shown here is derived from an EMBL/GenBank/DDBJ whole genome shotgun (WGS) entry which is preliminary data.</text>
</comment>
<sequence>MPNHASLRSPDATDDLDLVITNVEQSYQYVKDMTEGNQMELASLLNFFRNRLIIEEQYWKSLDKLAKRQAELFPLMTGSSNLMTTSQQAFKAIVYAHEDLATLHKNIADKLAKDIVERLAIVKDSHRYKGAQIKSVLKSSNKEYLEYRTQILPKLQKSYTSKCESLKQAFGNDEENQAKPNQTSRHRQTNSKNFAKYTKAKREVDDADEDYRQGIQELERVRQKHALHTKNAFEESKDLETERIEETKEIFQKFGTVEQEMCNGTNTILEQIFPYVECIKPEVDIRLFSSSRQPQEYVLPQPVYYNNYYVGVTKDLIFGVPLTEHHRLKKRHVPLIVEKCIDFIDSNGLTKEGIYRVPGKHSQIQQLRQAFEKEGSISLEDDTSVASVAGLLKTYIRELPEPLFPFPFSERVEYSKNPDSADRLLTLRHKLSTLPDAHLYTLLYLARHLARVVQHSDVNKMSVSNICLIFTPVIFYDAPDSTGAGSLAEWQYDIVLEDLVRNIHEISDSDGLFKVEGLSSANRTSRFSSLVPSRQHSRNLSADSILRPPHKQPERSHSANAILSETTSNYLLFEPSMDSLSIASRDSQVSLDSHINPEQQMSTSLNENSEFSLTSIPELHFETLGTSMLSDQQPPSLPPRNSSSRSSISSNRSWNRESIHGDITLSESSQESETPDATTEPKWDNLSVPTVTRSKSISSNRFLKNLIS</sequence>
<dbReference type="Proteomes" id="UP001479436">
    <property type="component" value="Unassembled WGS sequence"/>
</dbReference>
<dbReference type="InterPro" id="IPR027267">
    <property type="entry name" value="AH/BAR_dom_sf"/>
</dbReference>
<dbReference type="CDD" id="cd00159">
    <property type="entry name" value="RhoGAP"/>
    <property type="match status" value="1"/>
</dbReference>
<evidence type="ECO:0000313" key="7">
    <source>
        <dbReference type="Proteomes" id="UP001479436"/>
    </source>
</evidence>
<evidence type="ECO:0000256" key="2">
    <source>
        <dbReference type="PROSITE-ProRule" id="PRU01077"/>
    </source>
</evidence>
<dbReference type="InterPro" id="IPR050729">
    <property type="entry name" value="Rho-GAP"/>
</dbReference>
<evidence type="ECO:0000259" key="5">
    <source>
        <dbReference type="PROSITE" id="PS51741"/>
    </source>
</evidence>
<keyword evidence="2" id="KW-0175">Coiled coil</keyword>
<organism evidence="6 7">
    <name type="scientific">Basidiobolus ranarum</name>
    <dbReference type="NCBI Taxonomy" id="34480"/>
    <lineage>
        <taxon>Eukaryota</taxon>
        <taxon>Fungi</taxon>
        <taxon>Fungi incertae sedis</taxon>
        <taxon>Zoopagomycota</taxon>
        <taxon>Entomophthoromycotina</taxon>
        <taxon>Basidiobolomycetes</taxon>
        <taxon>Basidiobolales</taxon>
        <taxon>Basidiobolaceae</taxon>
        <taxon>Basidiobolus</taxon>
    </lineage>
</organism>
<keyword evidence="7" id="KW-1185">Reference proteome</keyword>
<protein>
    <recommendedName>
        <fullName evidence="8">RhoGAP-domain-containing protein</fullName>
    </recommendedName>
</protein>
<evidence type="ECO:0008006" key="8">
    <source>
        <dbReference type="Google" id="ProtNLM"/>
    </source>
</evidence>
<feature type="compositionally biased region" description="Polar residues" evidence="3">
    <location>
        <begin position="526"/>
        <end position="542"/>
    </location>
</feature>
<reference evidence="6 7" key="1">
    <citation type="submission" date="2023-04" db="EMBL/GenBank/DDBJ databases">
        <title>Genome of Basidiobolus ranarum AG-B5.</title>
        <authorList>
            <person name="Stajich J.E."/>
            <person name="Carter-House D."/>
            <person name="Gryganskyi A."/>
        </authorList>
    </citation>
    <scope>NUCLEOTIDE SEQUENCE [LARGE SCALE GENOMIC DNA]</scope>
    <source>
        <strain evidence="6 7">AG-B5</strain>
    </source>
</reference>
<dbReference type="Gene3D" id="1.20.1270.60">
    <property type="entry name" value="Arfaptin homology (AH) domain/BAR domain"/>
    <property type="match status" value="1"/>
</dbReference>
<feature type="domain" description="F-BAR" evidence="5">
    <location>
        <begin position="14"/>
        <end position="284"/>
    </location>
</feature>
<dbReference type="SMART" id="SM00324">
    <property type="entry name" value="RhoGAP"/>
    <property type="match status" value="1"/>
</dbReference>
<feature type="compositionally biased region" description="Polar residues" evidence="3">
    <location>
        <begin position="665"/>
        <end position="677"/>
    </location>
</feature>
<gene>
    <name evidence="6" type="ORF">K7432_002920</name>
</gene>
<name>A0ABR2W7E9_9FUNG</name>
<dbReference type="SUPFAM" id="SSF103657">
    <property type="entry name" value="BAR/IMD domain-like"/>
    <property type="match status" value="1"/>
</dbReference>
<dbReference type="PANTHER" id="PTHR23176:SF134">
    <property type="entry name" value="RHO-TYPE GTPASE-ACTIVATING PROTEIN"/>
    <property type="match status" value="1"/>
</dbReference>
<evidence type="ECO:0000256" key="3">
    <source>
        <dbReference type="SAM" id="MobiDB-lite"/>
    </source>
</evidence>
<dbReference type="Pfam" id="PF00620">
    <property type="entry name" value="RhoGAP"/>
    <property type="match status" value="1"/>
</dbReference>
<dbReference type="EMBL" id="JASJQH010006958">
    <property type="protein sequence ID" value="KAK9722110.1"/>
    <property type="molecule type" value="Genomic_DNA"/>
</dbReference>
<feature type="region of interest" description="Disordered" evidence="3">
    <location>
        <begin position="526"/>
        <end position="561"/>
    </location>
</feature>
<accession>A0ABR2W7E9</accession>
<feature type="region of interest" description="Disordered" evidence="3">
    <location>
        <begin position="170"/>
        <end position="199"/>
    </location>
</feature>
<dbReference type="Gene3D" id="1.10.555.10">
    <property type="entry name" value="Rho GTPase activation protein"/>
    <property type="match status" value="1"/>
</dbReference>
<feature type="domain" description="Rho-GAP" evidence="4">
    <location>
        <begin position="320"/>
        <end position="507"/>
    </location>
</feature>
<proteinExistence type="predicted"/>
<dbReference type="PANTHER" id="PTHR23176">
    <property type="entry name" value="RHO/RAC/CDC GTPASE-ACTIVATING PROTEIN"/>
    <property type="match status" value="1"/>
</dbReference>
<dbReference type="InterPro" id="IPR001060">
    <property type="entry name" value="FCH_dom"/>
</dbReference>
<dbReference type="PROSITE" id="PS51741">
    <property type="entry name" value="F_BAR"/>
    <property type="match status" value="1"/>
</dbReference>
<feature type="region of interest" description="Disordered" evidence="3">
    <location>
        <begin position="628"/>
        <end position="691"/>
    </location>
</feature>
<evidence type="ECO:0000259" key="4">
    <source>
        <dbReference type="PROSITE" id="PS50238"/>
    </source>
</evidence>
<feature type="compositionally biased region" description="Low complexity" evidence="3">
    <location>
        <begin position="639"/>
        <end position="653"/>
    </location>
</feature>
<dbReference type="Pfam" id="PF00611">
    <property type="entry name" value="FCH"/>
    <property type="match status" value="1"/>
</dbReference>
<dbReference type="InterPro" id="IPR031160">
    <property type="entry name" value="F_BAR_dom"/>
</dbReference>
<dbReference type="PROSITE" id="PS50238">
    <property type="entry name" value="RHOGAP"/>
    <property type="match status" value="1"/>
</dbReference>
<evidence type="ECO:0000313" key="6">
    <source>
        <dbReference type="EMBL" id="KAK9722110.1"/>
    </source>
</evidence>
<evidence type="ECO:0000256" key="1">
    <source>
        <dbReference type="ARBA" id="ARBA00022468"/>
    </source>
</evidence>
<keyword evidence="1" id="KW-0343">GTPase activation</keyword>